<dbReference type="SUPFAM" id="SSF49265">
    <property type="entry name" value="Fibronectin type III"/>
    <property type="match status" value="1"/>
</dbReference>
<evidence type="ECO:0000256" key="6">
    <source>
        <dbReference type="RuleBase" id="RU361168"/>
    </source>
</evidence>
<evidence type="ECO:0000256" key="5">
    <source>
        <dbReference type="ARBA" id="ARBA00023326"/>
    </source>
</evidence>
<reference evidence="11" key="1">
    <citation type="journal article" date="2019" name="Int. J. Syst. Evol. Microbiol.">
        <title>The Global Catalogue of Microorganisms (GCM) 10K type strain sequencing project: providing services to taxonomists for standard genome sequencing and annotation.</title>
        <authorList>
            <consortium name="The Broad Institute Genomics Platform"/>
            <consortium name="The Broad Institute Genome Sequencing Center for Infectious Disease"/>
            <person name="Wu L."/>
            <person name="Ma J."/>
        </authorList>
    </citation>
    <scope>NUCLEOTIDE SEQUENCE [LARGE SCALE GENOMIC DNA]</scope>
    <source>
        <strain evidence="11">JCM 14306</strain>
    </source>
</reference>
<keyword evidence="5" id="KW-0119">Carbohydrate metabolism</keyword>
<keyword evidence="6" id="KW-1015">Disulfide bond</keyword>
<evidence type="ECO:0000256" key="2">
    <source>
        <dbReference type="ARBA" id="ARBA00022729"/>
    </source>
</evidence>
<dbReference type="RefSeq" id="WP_344112744.1">
    <property type="nucleotide sequence ID" value="NZ_BAAANE010000006.1"/>
</dbReference>
<comment type="caution">
    <text evidence="10">The sequence shown here is derived from an EMBL/GenBank/DDBJ whole genome shotgun (WGS) entry which is preliminary data.</text>
</comment>
<sequence>MSVPSGTAPAADPVRRLPGGGRRRAGIAAVAAIALVSAAASIAPASASQPGAGVQAAGIQPGPKPTLVKPDSGFQGKTPIEAPLAKMPVPAKYPQVAAKPYMGWSSWSLQSTNYPGYNLEGGGSFINEKNILTQANALATKLKPYGYEYINVDAGWQNGADEYGRPIANTHRFPRGMTPLGDDIHKLGLKFGIYTVVGLGMDAYRDGNTPIYDAPGCFTRDIVYPDLRTTNGWDMSYKINYASPCAQKYADSIAKLFADWGVDFIKMDGVGPGSWKGAPDDPNHNNTEDVESWWRAVQNSGRPMQYILSWSLSHRYADTWKANSNGWRIDTDVECYCDTIVRWDSSVKARWWDLPQWIDDAGPGHWNNLDAVNVGVGAMDGLTEAERQSYMTFWAINAAPLFAGDDLTKLDPYGLKLLTNREVIAINQSGNPARPLNQDQLQQTWYAKNADGSVTVALFNLAETPATVTGSFDQLGITGKATVRDIWAGQNTRNVSGQVSAALPAHGSKLYKITPNTVVSPGKPANVHATDVSRTTVSLAWRPSTGATSYKVYANGKQVATSTTTSVVVNGLLPQTQYKFEVKAVSGSKTSETSAPVDMLTSKSGGPVRYEAEASTSTLTGNAGVSGCTLCSGGAKVGNIGGDATVTLNNITVPTAGTYLVKIAYTDGDTSRQSMLTVNNADSYWVNYHGLGDNDWGTPQVVYLPMKLAAGANSIKVSNPTGYIADIDWITV</sequence>
<name>A0ABP4RCN6_9ACTN</name>
<evidence type="ECO:0000256" key="7">
    <source>
        <dbReference type="SAM" id="MobiDB-lite"/>
    </source>
</evidence>
<protein>
    <recommendedName>
        <fullName evidence="6">Alpha-galactosidase</fullName>
        <ecNumber evidence="6">3.2.1.22</ecNumber>
    </recommendedName>
    <alternativeName>
        <fullName evidence="6">Melibiase</fullName>
    </alternativeName>
</protein>
<keyword evidence="5" id="KW-0624">Polysaccharide degradation</keyword>
<dbReference type="PRINTS" id="PR00740">
    <property type="entry name" value="GLHYDRLASE27"/>
</dbReference>
<dbReference type="InterPro" id="IPR013785">
    <property type="entry name" value="Aldolase_TIM"/>
</dbReference>
<organism evidence="10 11">
    <name type="scientific">Kribbella alba</name>
    <dbReference type="NCBI Taxonomy" id="190197"/>
    <lineage>
        <taxon>Bacteria</taxon>
        <taxon>Bacillati</taxon>
        <taxon>Actinomycetota</taxon>
        <taxon>Actinomycetes</taxon>
        <taxon>Propionibacteriales</taxon>
        <taxon>Kribbellaceae</taxon>
        <taxon>Kribbella</taxon>
    </lineage>
</organism>
<dbReference type="InterPro" id="IPR041233">
    <property type="entry name" value="Melibiase_C"/>
</dbReference>
<evidence type="ECO:0000313" key="10">
    <source>
        <dbReference type="EMBL" id="GAA1642701.1"/>
    </source>
</evidence>
<dbReference type="Gene3D" id="2.60.40.1180">
    <property type="entry name" value="Golgi alpha-mannosidase II"/>
    <property type="match status" value="1"/>
</dbReference>
<dbReference type="PANTHER" id="PTHR11452">
    <property type="entry name" value="ALPHA-GALACTOSIDASE/ALPHA-N-ACETYLGALACTOSAMINIDASE"/>
    <property type="match status" value="1"/>
</dbReference>
<dbReference type="PANTHER" id="PTHR11452:SF75">
    <property type="entry name" value="ALPHA-GALACTOSIDASE MEL1"/>
    <property type="match status" value="1"/>
</dbReference>
<dbReference type="Pfam" id="PF16990">
    <property type="entry name" value="CBM_35"/>
    <property type="match status" value="1"/>
</dbReference>
<feature type="region of interest" description="Disordered" evidence="7">
    <location>
        <begin position="1"/>
        <end position="21"/>
    </location>
</feature>
<keyword evidence="3 6" id="KW-0378">Hydrolase</keyword>
<dbReference type="EC" id="3.2.1.22" evidence="6"/>
<dbReference type="Gene3D" id="2.60.120.260">
    <property type="entry name" value="Galactose-binding domain-like"/>
    <property type="match status" value="1"/>
</dbReference>
<dbReference type="InterPro" id="IPR013780">
    <property type="entry name" value="Glyco_hydro_b"/>
</dbReference>
<dbReference type="Pfam" id="PF17801">
    <property type="entry name" value="Melibiase_C"/>
    <property type="match status" value="1"/>
</dbReference>
<dbReference type="CDD" id="cd00063">
    <property type="entry name" value="FN3"/>
    <property type="match status" value="1"/>
</dbReference>
<evidence type="ECO:0000256" key="1">
    <source>
        <dbReference type="ARBA" id="ARBA00009743"/>
    </source>
</evidence>
<feature type="domain" description="CBM6" evidence="9">
    <location>
        <begin position="608"/>
        <end position="732"/>
    </location>
</feature>
<dbReference type="SMART" id="SM00060">
    <property type="entry name" value="FN3"/>
    <property type="match status" value="1"/>
</dbReference>
<dbReference type="Pfam" id="PF00041">
    <property type="entry name" value="fn3"/>
    <property type="match status" value="1"/>
</dbReference>
<dbReference type="Proteomes" id="UP001501319">
    <property type="component" value="Unassembled WGS sequence"/>
</dbReference>
<dbReference type="InterPro" id="IPR002241">
    <property type="entry name" value="Glyco_hydro_27"/>
</dbReference>
<gene>
    <name evidence="10" type="ORF">GCM10009744_36110</name>
</gene>
<dbReference type="InterPro" id="IPR008979">
    <property type="entry name" value="Galactose-bd-like_sf"/>
</dbReference>
<comment type="catalytic activity">
    <reaction evidence="6">
        <text>Hydrolysis of terminal, non-reducing alpha-D-galactose residues in alpha-D-galactosides, including galactose oligosaccharides, galactomannans and galactolipids.</text>
        <dbReference type="EC" id="3.2.1.22"/>
    </reaction>
</comment>
<evidence type="ECO:0000313" key="11">
    <source>
        <dbReference type="Proteomes" id="UP001501319"/>
    </source>
</evidence>
<feature type="domain" description="Fibronectin type-III" evidence="8">
    <location>
        <begin position="523"/>
        <end position="605"/>
    </location>
</feature>
<dbReference type="CDD" id="cd14792">
    <property type="entry name" value="GH27"/>
    <property type="match status" value="1"/>
</dbReference>
<dbReference type="Gene3D" id="3.20.20.70">
    <property type="entry name" value="Aldolase class I"/>
    <property type="match status" value="1"/>
</dbReference>
<evidence type="ECO:0000259" key="9">
    <source>
        <dbReference type="PROSITE" id="PS51175"/>
    </source>
</evidence>
<dbReference type="PROSITE" id="PS50853">
    <property type="entry name" value="FN3"/>
    <property type="match status" value="1"/>
</dbReference>
<evidence type="ECO:0000259" key="8">
    <source>
        <dbReference type="PROSITE" id="PS50853"/>
    </source>
</evidence>
<dbReference type="Pfam" id="PF16499">
    <property type="entry name" value="Melibiase_2"/>
    <property type="match status" value="2"/>
</dbReference>
<dbReference type="EMBL" id="BAAANE010000006">
    <property type="protein sequence ID" value="GAA1642701.1"/>
    <property type="molecule type" value="Genomic_DNA"/>
</dbReference>
<keyword evidence="11" id="KW-1185">Reference proteome</keyword>
<keyword evidence="4 6" id="KW-0326">Glycosidase</keyword>
<evidence type="ECO:0000256" key="4">
    <source>
        <dbReference type="ARBA" id="ARBA00023295"/>
    </source>
</evidence>
<dbReference type="SUPFAM" id="SSF51445">
    <property type="entry name" value="(Trans)glycosidases"/>
    <property type="match status" value="1"/>
</dbReference>
<dbReference type="InterPro" id="IPR005084">
    <property type="entry name" value="CBM6"/>
</dbReference>
<keyword evidence="2" id="KW-0732">Signal</keyword>
<dbReference type="Gene3D" id="2.60.40.10">
    <property type="entry name" value="Immunoglobulins"/>
    <property type="match status" value="1"/>
</dbReference>
<dbReference type="SUPFAM" id="SSF49785">
    <property type="entry name" value="Galactose-binding domain-like"/>
    <property type="match status" value="1"/>
</dbReference>
<dbReference type="InterPro" id="IPR003961">
    <property type="entry name" value="FN3_dom"/>
</dbReference>
<evidence type="ECO:0000256" key="3">
    <source>
        <dbReference type="ARBA" id="ARBA00022801"/>
    </source>
</evidence>
<comment type="similarity">
    <text evidence="1 6">Belongs to the glycosyl hydrolase 27 family.</text>
</comment>
<proteinExistence type="inferred from homology"/>
<accession>A0ABP4RCN6</accession>
<dbReference type="InterPro" id="IPR017853">
    <property type="entry name" value="GH"/>
</dbReference>
<dbReference type="InterPro" id="IPR036116">
    <property type="entry name" value="FN3_sf"/>
</dbReference>
<dbReference type="SUPFAM" id="SSF51011">
    <property type="entry name" value="Glycosyl hydrolase domain"/>
    <property type="match status" value="1"/>
</dbReference>
<dbReference type="PROSITE" id="PS51175">
    <property type="entry name" value="CBM6"/>
    <property type="match status" value="1"/>
</dbReference>
<dbReference type="InterPro" id="IPR013783">
    <property type="entry name" value="Ig-like_fold"/>
</dbReference>
<dbReference type="CDD" id="cd04081">
    <property type="entry name" value="CBM35_galactosidase-like"/>
    <property type="match status" value="1"/>
</dbReference>